<dbReference type="GeneID" id="28965219"/>
<dbReference type="AlphaFoldDB" id="A0A1A6AB93"/>
<evidence type="ECO:0000313" key="3">
    <source>
        <dbReference type="Proteomes" id="UP000078595"/>
    </source>
</evidence>
<accession>A0A1A6AB93</accession>
<protein>
    <submittedName>
        <fullName evidence="1">Uncharacterized protein</fullName>
    </submittedName>
</protein>
<dbReference type="EMBL" id="KI894028">
    <property type="protein sequence ID" value="OBR87318.1"/>
    <property type="molecule type" value="Genomic_DNA"/>
</dbReference>
<gene>
    <name evidence="1" type="ORF">I303_01520</name>
    <name evidence="2" type="ORF">I303_102339</name>
</gene>
<proteinExistence type="predicted"/>
<dbReference type="EMBL" id="CP144531">
    <property type="protein sequence ID" value="WWC59777.1"/>
    <property type="molecule type" value="Genomic_DNA"/>
</dbReference>
<reference evidence="2" key="3">
    <citation type="submission" date="2024-02" db="EMBL/GenBank/DDBJ databases">
        <title>Comparative genomics of Cryptococcus and Kwoniella reveals pathogenesis evolution and contrasting modes of karyotype evolution via chromosome fusion or intercentromeric recombination.</title>
        <authorList>
            <person name="Coelho M.A."/>
            <person name="David-Palma M."/>
            <person name="Shea T."/>
            <person name="Bowers K."/>
            <person name="McGinley-Smith S."/>
            <person name="Mohammad A.W."/>
            <person name="Gnirke A."/>
            <person name="Yurkov A.M."/>
            <person name="Nowrousian M."/>
            <person name="Sun S."/>
            <person name="Cuomo C.A."/>
            <person name="Heitman J."/>
        </authorList>
    </citation>
    <scope>NUCLEOTIDE SEQUENCE</scope>
    <source>
        <strain evidence="2">CBS 10117</strain>
    </source>
</reference>
<evidence type="ECO:0000313" key="2">
    <source>
        <dbReference type="EMBL" id="WWC59777.1"/>
    </source>
</evidence>
<organism evidence="1">
    <name type="scientific">Kwoniella dejecticola CBS 10117</name>
    <dbReference type="NCBI Taxonomy" id="1296121"/>
    <lineage>
        <taxon>Eukaryota</taxon>
        <taxon>Fungi</taxon>
        <taxon>Dikarya</taxon>
        <taxon>Basidiomycota</taxon>
        <taxon>Agaricomycotina</taxon>
        <taxon>Tremellomycetes</taxon>
        <taxon>Tremellales</taxon>
        <taxon>Cryptococcaceae</taxon>
        <taxon>Kwoniella</taxon>
    </lineage>
</organism>
<dbReference type="RefSeq" id="XP_018265160.1">
    <property type="nucleotide sequence ID" value="XM_018404879.1"/>
</dbReference>
<evidence type="ECO:0000313" key="1">
    <source>
        <dbReference type="EMBL" id="OBR87318.1"/>
    </source>
</evidence>
<name>A0A1A6AB93_9TREE</name>
<reference evidence="1" key="1">
    <citation type="submission" date="2013-07" db="EMBL/GenBank/DDBJ databases">
        <title>The Genome Sequence of Cryptococcus dejecticola CBS10117.</title>
        <authorList>
            <consortium name="The Broad Institute Genome Sequencing Platform"/>
            <person name="Cuomo C."/>
            <person name="Litvintseva A."/>
            <person name="Chen Y."/>
            <person name="Heitman J."/>
            <person name="Sun S."/>
            <person name="Springer D."/>
            <person name="Dromer F."/>
            <person name="Young S.K."/>
            <person name="Zeng Q."/>
            <person name="Gargeya S."/>
            <person name="Fitzgerald M."/>
            <person name="Abouelleil A."/>
            <person name="Alvarado L."/>
            <person name="Berlin A.M."/>
            <person name="Chapman S.B."/>
            <person name="Dewar J."/>
            <person name="Goldberg J."/>
            <person name="Griggs A."/>
            <person name="Gujja S."/>
            <person name="Hansen M."/>
            <person name="Howarth C."/>
            <person name="Imamovic A."/>
            <person name="Larimer J."/>
            <person name="McCowan C."/>
            <person name="Murphy C."/>
            <person name="Pearson M."/>
            <person name="Priest M."/>
            <person name="Roberts A."/>
            <person name="Saif S."/>
            <person name="Shea T."/>
            <person name="Sykes S."/>
            <person name="Wortman J."/>
            <person name="Nusbaum C."/>
            <person name="Birren B."/>
        </authorList>
    </citation>
    <scope>NUCLEOTIDE SEQUENCE [LARGE SCALE GENOMIC DNA]</scope>
    <source>
        <strain evidence="1">CBS 10117</strain>
    </source>
</reference>
<sequence length="394" mass="44528">MPSAQNIPFNDLSIGSPISLPTLHDYITRLSKDLTPESFAIMGPVHHLVLTQLQIMVPRKIVRLSREISESTLSIMFRHMVFDIAGHPFSIPGRSNSKYLLRNMNKIQSLHIKEWTAVRIILNYGLPSISSAQSRAVEGQFSNVHVSSHPSELLTTLKHLHLDHETARTLHRGYLNDGTKNFFRYLRPTQSVTIDVTGEYVTSIDRFPDLLSGSKEPPTQISEDTIDPDQNHPLRIIRCPVSSDKRTWIPKLAHPCIIVFAPTEKDPVQTMSPGVLIDILWSNVYYHKAQSPAINILENVKVGVPHLKTMLRDLRSIKASGGLPNRVEAWCDTLDLKSLFVEISQYECTIGVFNLRRLDNITMIPISPRDCSLVMLLRNVSQMHTRLEAGVVEE</sequence>
<keyword evidence="3" id="KW-1185">Reference proteome</keyword>
<dbReference type="Proteomes" id="UP000078595">
    <property type="component" value="Chromosome 2"/>
</dbReference>
<reference evidence="2" key="2">
    <citation type="submission" date="2013-07" db="EMBL/GenBank/DDBJ databases">
        <authorList>
            <consortium name="The Broad Institute Genome Sequencing Platform"/>
            <person name="Cuomo C."/>
            <person name="Litvintseva A."/>
            <person name="Chen Y."/>
            <person name="Heitman J."/>
            <person name="Sun S."/>
            <person name="Springer D."/>
            <person name="Dromer F."/>
            <person name="Young S.K."/>
            <person name="Zeng Q."/>
            <person name="Gargeya S."/>
            <person name="Fitzgerald M."/>
            <person name="Abouelleil A."/>
            <person name="Alvarado L."/>
            <person name="Berlin A.M."/>
            <person name="Chapman S.B."/>
            <person name="Dewar J."/>
            <person name="Goldberg J."/>
            <person name="Griggs A."/>
            <person name="Gujja S."/>
            <person name="Hansen M."/>
            <person name="Howarth C."/>
            <person name="Imamovic A."/>
            <person name="Larimer J."/>
            <person name="McCowan C."/>
            <person name="Murphy C."/>
            <person name="Pearson M."/>
            <person name="Priest M."/>
            <person name="Roberts A."/>
            <person name="Saif S."/>
            <person name="Shea T."/>
            <person name="Sykes S."/>
            <person name="Wortman J."/>
            <person name="Nusbaum C."/>
            <person name="Birren B."/>
        </authorList>
    </citation>
    <scope>NUCLEOTIDE SEQUENCE</scope>
    <source>
        <strain evidence="2">CBS 10117</strain>
    </source>
</reference>
<dbReference type="KEGG" id="kdj:28965219"/>
<dbReference type="VEuPathDB" id="FungiDB:I303_01520"/>